<dbReference type="Proteomes" id="UP001059836">
    <property type="component" value="Chromosome"/>
</dbReference>
<organism evidence="2 3">
    <name type="scientific">Gordonia pseudamarae</name>
    <dbReference type="NCBI Taxonomy" id="2831662"/>
    <lineage>
        <taxon>Bacteria</taxon>
        <taxon>Bacillati</taxon>
        <taxon>Actinomycetota</taxon>
        <taxon>Actinomycetes</taxon>
        <taxon>Mycobacteriales</taxon>
        <taxon>Gordoniaceae</taxon>
        <taxon>Gordonia</taxon>
    </lineage>
</organism>
<feature type="domain" description="Mce/MlaD" evidence="1">
    <location>
        <begin position="39"/>
        <end position="107"/>
    </location>
</feature>
<dbReference type="InterPro" id="IPR052336">
    <property type="entry name" value="MlaD_Phospholipid_Transporter"/>
</dbReference>
<sequence>MAKKSWITLLALICVPATVVSMIVMSGRNNSSQRTGFCAMLPDTIGLYVGNAVTRMGYQVGKITSIKPYPDAVRVQFSMETRWSVPADVKAVTRSKSILADRSLELVGDSAGARLAPDACISVQDSYTPKSISQITGSAADLIDAIAPDGDTRAVEGSINELAQALDGTGPTLANLMKTAGRAAKNPESTISDIGSIILNTAPLTTDVLNQWSDVASIITKLAPAAQVGADILWPGAVHMIYGMQPVLLAIYKFEPRYGKELYDFLDGAPPSIHVAATQSGKISRALQSLPVLATTASLVTVKNKGAGISIAVPQIRVQTSAPKTFCRGLNRARAGSCVPEQNSSRLVRVDALDLLVAGGVR</sequence>
<accession>A0ABX6IKY9</accession>
<reference evidence="2" key="1">
    <citation type="journal article" date="2021" name="Nat. Microbiol.">
        <title>Cocultivation of an ultrasmall environmental parasitic bacterium with lytic ability against bacteria associated with wastewater foams.</title>
        <authorList>
            <person name="Batinovic S."/>
            <person name="Rose J.J.A."/>
            <person name="Ratcliffe J."/>
            <person name="Seviour R.J."/>
            <person name="Petrovski S."/>
        </authorList>
    </citation>
    <scope>NUCLEOTIDE SEQUENCE</scope>
    <source>
        <strain evidence="2">CON9</strain>
    </source>
</reference>
<gene>
    <name evidence="2" type="ORF">GII31_14820</name>
</gene>
<dbReference type="PANTHER" id="PTHR33371">
    <property type="entry name" value="INTERMEMBRANE PHOSPHOLIPID TRANSPORT SYSTEM BINDING PROTEIN MLAD-RELATED"/>
    <property type="match status" value="1"/>
</dbReference>
<protein>
    <submittedName>
        <fullName evidence="2">MCE family protein</fullName>
    </submittedName>
</protein>
<dbReference type="RefSeq" id="WP_260840009.1">
    <property type="nucleotide sequence ID" value="NZ_CP045809.1"/>
</dbReference>
<dbReference type="Pfam" id="PF02470">
    <property type="entry name" value="MlaD"/>
    <property type="match status" value="1"/>
</dbReference>
<dbReference type="EMBL" id="CP045809">
    <property type="protein sequence ID" value="QHN35950.1"/>
    <property type="molecule type" value="Genomic_DNA"/>
</dbReference>
<dbReference type="PANTHER" id="PTHR33371:SF4">
    <property type="entry name" value="INTERMEMBRANE PHOSPHOLIPID TRANSPORT SYSTEM BINDING PROTEIN MLAD"/>
    <property type="match status" value="1"/>
</dbReference>
<proteinExistence type="predicted"/>
<evidence type="ECO:0000259" key="1">
    <source>
        <dbReference type="Pfam" id="PF02470"/>
    </source>
</evidence>
<keyword evidence="3" id="KW-1185">Reference proteome</keyword>
<evidence type="ECO:0000313" key="3">
    <source>
        <dbReference type="Proteomes" id="UP001059836"/>
    </source>
</evidence>
<dbReference type="InterPro" id="IPR003399">
    <property type="entry name" value="Mce/MlaD"/>
</dbReference>
<name>A0ABX6IKY9_9ACTN</name>
<evidence type="ECO:0000313" key="2">
    <source>
        <dbReference type="EMBL" id="QHN35950.1"/>
    </source>
</evidence>